<keyword evidence="2" id="KW-1003">Cell membrane</keyword>
<dbReference type="OrthoDB" id="582337at2"/>
<dbReference type="InterPro" id="IPR003807">
    <property type="entry name" value="DUF202"/>
</dbReference>
<evidence type="ECO:0000256" key="6">
    <source>
        <dbReference type="SAM" id="Phobius"/>
    </source>
</evidence>
<dbReference type="Pfam" id="PF02656">
    <property type="entry name" value="DUF202"/>
    <property type="match status" value="1"/>
</dbReference>
<proteinExistence type="predicted"/>
<accession>A0A0F0L2G0</accession>
<keyword evidence="5 6" id="KW-0472">Membrane</keyword>
<gene>
    <name evidence="8" type="primary">yidH</name>
    <name evidence="8" type="ORF">RL72_00499</name>
</gene>
<dbReference type="PANTHER" id="PTHR34187">
    <property type="entry name" value="FGR18P"/>
    <property type="match status" value="1"/>
</dbReference>
<protein>
    <submittedName>
        <fullName evidence="8">Inner membrane protein YidH</fullName>
    </submittedName>
</protein>
<evidence type="ECO:0000259" key="7">
    <source>
        <dbReference type="Pfam" id="PF02656"/>
    </source>
</evidence>
<evidence type="ECO:0000256" key="2">
    <source>
        <dbReference type="ARBA" id="ARBA00022475"/>
    </source>
</evidence>
<feature type="transmembrane region" description="Helical" evidence="6">
    <location>
        <begin position="61"/>
        <end position="78"/>
    </location>
</feature>
<dbReference type="RefSeq" id="WP_045249246.1">
    <property type="nucleotide sequence ID" value="NZ_CBFSJS010000025.1"/>
</dbReference>
<keyword evidence="3 6" id="KW-0812">Transmembrane</keyword>
<feature type="transmembrane region" description="Helical" evidence="6">
    <location>
        <begin position="29"/>
        <end position="49"/>
    </location>
</feature>
<dbReference type="EMBL" id="JYIT01000054">
    <property type="protein sequence ID" value="KJL27327.1"/>
    <property type="molecule type" value="Genomic_DNA"/>
</dbReference>
<evidence type="ECO:0000313" key="8">
    <source>
        <dbReference type="EMBL" id="KJL27327.1"/>
    </source>
</evidence>
<evidence type="ECO:0000256" key="3">
    <source>
        <dbReference type="ARBA" id="ARBA00022692"/>
    </source>
</evidence>
<evidence type="ECO:0000256" key="1">
    <source>
        <dbReference type="ARBA" id="ARBA00004651"/>
    </source>
</evidence>
<reference evidence="8 9" key="1">
    <citation type="submission" date="2015-02" db="EMBL/GenBank/DDBJ databases">
        <title>Draft genome sequences of ten Microbacterium spp. with emphasis on heavy metal contaminated environments.</title>
        <authorList>
            <person name="Corretto E."/>
        </authorList>
    </citation>
    <scope>NUCLEOTIDE SEQUENCE [LARGE SCALE GENOMIC DNA]</scope>
    <source>
        <strain evidence="8 9">DSM 23848</strain>
    </source>
</reference>
<dbReference type="InterPro" id="IPR052053">
    <property type="entry name" value="IM_YidH-like"/>
</dbReference>
<sequence>MTSSRFPRRVYDRGEEPDARFTLANERTFLAWIRTSLALLAGGVALEALGLGMHPGFRHAASILLIVAGLLTPVQAWFGWMRTERALRESTPLGPPWIAIPLALVVVATGVLVLLGVLLA</sequence>
<name>A0A0F0L2G0_9MICO</name>
<evidence type="ECO:0000256" key="5">
    <source>
        <dbReference type="ARBA" id="ARBA00023136"/>
    </source>
</evidence>
<comment type="caution">
    <text evidence="8">The sequence shown here is derived from an EMBL/GenBank/DDBJ whole genome shotgun (WGS) entry which is preliminary data.</text>
</comment>
<evidence type="ECO:0000313" key="9">
    <source>
        <dbReference type="Proteomes" id="UP000033448"/>
    </source>
</evidence>
<dbReference type="PANTHER" id="PTHR34187:SF2">
    <property type="entry name" value="DUF202 DOMAIN-CONTAINING PROTEIN"/>
    <property type="match status" value="1"/>
</dbReference>
<keyword evidence="4 6" id="KW-1133">Transmembrane helix</keyword>
<evidence type="ECO:0000256" key="4">
    <source>
        <dbReference type="ARBA" id="ARBA00022989"/>
    </source>
</evidence>
<feature type="transmembrane region" description="Helical" evidence="6">
    <location>
        <begin position="98"/>
        <end position="119"/>
    </location>
</feature>
<dbReference type="Proteomes" id="UP000033448">
    <property type="component" value="Unassembled WGS sequence"/>
</dbReference>
<organism evidence="8 9">
    <name type="scientific">Microbacterium azadirachtae</name>
    <dbReference type="NCBI Taxonomy" id="582680"/>
    <lineage>
        <taxon>Bacteria</taxon>
        <taxon>Bacillati</taxon>
        <taxon>Actinomycetota</taxon>
        <taxon>Actinomycetes</taxon>
        <taxon>Micrococcales</taxon>
        <taxon>Microbacteriaceae</taxon>
        <taxon>Microbacterium</taxon>
    </lineage>
</organism>
<dbReference type="GO" id="GO:0005886">
    <property type="term" value="C:plasma membrane"/>
    <property type="evidence" value="ECO:0007669"/>
    <property type="project" value="UniProtKB-SubCell"/>
</dbReference>
<dbReference type="AlphaFoldDB" id="A0A0F0L2G0"/>
<dbReference type="PATRIC" id="fig|582680.7.peg.515"/>
<comment type="subcellular location">
    <subcellularLocation>
        <location evidence="1">Cell membrane</location>
        <topology evidence="1">Multi-pass membrane protein</topology>
    </subcellularLocation>
</comment>
<keyword evidence="9" id="KW-1185">Reference proteome</keyword>
<feature type="domain" description="DUF202" evidence="7">
    <location>
        <begin position="20"/>
        <end position="86"/>
    </location>
</feature>